<dbReference type="InterPro" id="IPR000609">
    <property type="entry name" value="7TM_GPCR_serpentine_rcpt_Srg"/>
</dbReference>
<keyword evidence="4 6" id="KW-1133">Transmembrane helix</keyword>
<dbReference type="InParanoid" id="G0N2S6"/>
<evidence type="ECO:0000256" key="1">
    <source>
        <dbReference type="ARBA" id="ARBA00004141"/>
    </source>
</evidence>
<keyword evidence="5 6" id="KW-0472">Membrane</keyword>
<evidence type="ECO:0000256" key="4">
    <source>
        <dbReference type="ARBA" id="ARBA00022989"/>
    </source>
</evidence>
<dbReference type="PRINTS" id="PR00698">
    <property type="entry name" value="TMPROTEINSRG"/>
</dbReference>
<evidence type="ECO:0000256" key="5">
    <source>
        <dbReference type="ARBA" id="ARBA00023136"/>
    </source>
</evidence>
<evidence type="ECO:0000313" key="8">
    <source>
        <dbReference type="Proteomes" id="UP000008068"/>
    </source>
</evidence>
<dbReference type="eggNOG" id="ENOG502TGK9">
    <property type="taxonomic scope" value="Eukaryota"/>
</dbReference>
<evidence type="ECO:0000256" key="3">
    <source>
        <dbReference type="ARBA" id="ARBA00022692"/>
    </source>
</evidence>
<dbReference type="Proteomes" id="UP000008068">
    <property type="component" value="Unassembled WGS sequence"/>
</dbReference>
<comment type="caution">
    <text evidence="6">Lacks conserved residue(s) required for the propagation of feature annotation.</text>
</comment>
<dbReference type="PANTHER" id="PTHR31627:SF4">
    <property type="entry name" value="SERPENTINE RECEPTOR CLASS GAMMA-9"/>
    <property type="match status" value="1"/>
</dbReference>
<dbReference type="GO" id="GO:0004888">
    <property type="term" value="F:transmembrane signaling receptor activity"/>
    <property type="evidence" value="ECO:0007669"/>
    <property type="project" value="InterPro"/>
</dbReference>
<dbReference type="AlphaFoldDB" id="G0N2S6"/>
<dbReference type="GO" id="GO:0007606">
    <property type="term" value="P:sensory perception of chemical stimulus"/>
    <property type="evidence" value="ECO:0007669"/>
    <property type="project" value="UniProtKB-UniRule"/>
</dbReference>
<feature type="transmembrane region" description="Helical" evidence="6">
    <location>
        <begin position="29"/>
        <end position="47"/>
    </location>
</feature>
<accession>G0N2S6</accession>
<dbReference type="InterPro" id="IPR051119">
    <property type="entry name" value="Nematode_SR-like"/>
</dbReference>
<comment type="similarity">
    <text evidence="2 6">Belongs to the nematode receptor-like protein srg family.</text>
</comment>
<sequence length="326" mass="38191">MSTIPSTLVPGCSRDYTNWVENLKYLGQAAYMLPPALLYSRILYVIWGKHRKVYSQHQFFVIYSMDSVVGLLLLLLDIFITRLFVYIPQFCRGASSFFISHPIFMNIYYPLLNYLHSCQPFIQIFLTLNRMSSVVLPVDHNKLWRKYLNFIVFFILFSPFFVIWNSIISPKVVVFYFGGFFMIGTKLVEWADISLFLFSIRSFAVLVTVVSTVIMFLRMSKMKKRLKSSERTLCFACVIHSVCFLIPSFFEALAIFNEEYGKSWINFLIQPFAWDVLNVGSPFIMIFVSAQLRNHVFEFSWKKKVQARKITVQTVTTQSFSSQQHY</sequence>
<feature type="transmembrane region" description="Helical" evidence="6">
    <location>
        <begin position="233"/>
        <end position="256"/>
    </location>
</feature>
<dbReference type="PANTHER" id="PTHR31627">
    <property type="entry name" value="SERPENTINE RECEPTOR CLASS GAMMA-RELATED"/>
    <property type="match status" value="1"/>
</dbReference>
<comment type="subcellular location">
    <subcellularLocation>
        <location evidence="1">Membrane</location>
        <topology evidence="1">Multi-pass membrane protein</topology>
    </subcellularLocation>
</comment>
<gene>
    <name evidence="7" type="ORF">CAEBREN_32800</name>
</gene>
<dbReference type="HOGENOM" id="CLU_061253_1_0_1"/>
<keyword evidence="3 6" id="KW-0812">Transmembrane</keyword>
<feature type="transmembrane region" description="Helical" evidence="6">
    <location>
        <begin position="147"/>
        <end position="167"/>
    </location>
</feature>
<feature type="transmembrane region" description="Helical" evidence="6">
    <location>
        <begin position="195"/>
        <end position="217"/>
    </location>
</feature>
<keyword evidence="8" id="KW-1185">Reference proteome</keyword>
<reference evidence="8" key="1">
    <citation type="submission" date="2011-07" db="EMBL/GenBank/DDBJ databases">
        <authorList>
            <consortium name="Caenorhabditis brenneri Sequencing and Analysis Consortium"/>
            <person name="Wilson R.K."/>
        </authorList>
    </citation>
    <scope>NUCLEOTIDE SEQUENCE [LARGE SCALE GENOMIC DNA]</scope>
    <source>
        <strain evidence="8">PB2801</strain>
    </source>
</reference>
<evidence type="ECO:0000256" key="2">
    <source>
        <dbReference type="ARBA" id="ARBA00005692"/>
    </source>
</evidence>
<proteinExistence type="inferred from homology"/>
<dbReference type="GO" id="GO:0016020">
    <property type="term" value="C:membrane"/>
    <property type="evidence" value="ECO:0007669"/>
    <property type="project" value="UniProtKB-SubCell"/>
</dbReference>
<dbReference type="Pfam" id="PF02118">
    <property type="entry name" value="Srg"/>
    <property type="match status" value="1"/>
</dbReference>
<evidence type="ECO:0000256" key="6">
    <source>
        <dbReference type="RuleBase" id="RU280813"/>
    </source>
</evidence>
<organism evidence="8">
    <name type="scientific">Caenorhabditis brenneri</name>
    <name type="common">Nematode worm</name>
    <dbReference type="NCBI Taxonomy" id="135651"/>
    <lineage>
        <taxon>Eukaryota</taxon>
        <taxon>Metazoa</taxon>
        <taxon>Ecdysozoa</taxon>
        <taxon>Nematoda</taxon>
        <taxon>Chromadorea</taxon>
        <taxon>Rhabditida</taxon>
        <taxon>Rhabditina</taxon>
        <taxon>Rhabditomorpha</taxon>
        <taxon>Rhabditoidea</taxon>
        <taxon>Rhabditidae</taxon>
        <taxon>Peloderinae</taxon>
        <taxon>Caenorhabditis</taxon>
    </lineage>
</organism>
<protein>
    <recommendedName>
        <fullName evidence="6">Serpentine receptor class gamma</fullName>
    </recommendedName>
</protein>
<evidence type="ECO:0000313" key="7">
    <source>
        <dbReference type="EMBL" id="EGT50986.1"/>
    </source>
</evidence>
<feature type="transmembrane region" description="Helical" evidence="6">
    <location>
        <begin position="59"/>
        <end position="87"/>
    </location>
</feature>
<dbReference type="EMBL" id="GL379831">
    <property type="protein sequence ID" value="EGT50986.1"/>
    <property type="molecule type" value="Genomic_DNA"/>
</dbReference>
<name>G0N2S6_CAEBE</name>
<feature type="transmembrane region" description="Helical" evidence="6">
    <location>
        <begin position="276"/>
        <end position="294"/>
    </location>
</feature>
<dbReference type="OrthoDB" id="5842884at2759"/>